<dbReference type="Proteomes" id="UP001497472">
    <property type="component" value="Unassembled WGS sequence"/>
</dbReference>
<keyword evidence="6" id="KW-0479">Metal-binding</keyword>
<keyword evidence="10" id="KW-0843">Virulence</keyword>
<evidence type="ECO:0000313" key="17">
    <source>
        <dbReference type="EMBL" id="CAK1550139.1"/>
    </source>
</evidence>
<dbReference type="PANTHER" id="PTHR11705">
    <property type="entry name" value="PROTEASE FAMILY M14 CARBOXYPEPTIDASE A,B"/>
    <property type="match status" value="1"/>
</dbReference>
<keyword evidence="5" id="KW-0645">Protease</keyword>
<feature type="domain" description="Peptidase M14" evidence="16">
    <location>
        <begin position="118"/>
        <end position="356"/>
    </location>
</feature>
<evidence type="ECO:0000256" key="4">
    <source>
        <dbReference type="ARBA" id="ARBA00022645"/>
    </source>
</evidence>
<evidence type="ECO:0000256" key="6">
    <source>
        <dbReference type="ARBA" id="ARBA00022723"/>
    </source>
</evidence>
<comment type="caution">
    <text evidence="17">The sequence shown here is derived from an EMBL/GenBank/DDBJ whole genome shotgun (WGS) entry which is preliminary data.</text>
</comment>
<evidence type="ECO:0000256" key="9">
    <source>
        <dbReference type="ARBA" id="ARBA00022833"/>
    </source>
</evidence>
<dbReference type="GO" id="GO:0008270">
    <property type="term" value="F:zinc ion binding"/>
    <property type="evidence" value="ECO:0007669"/>
    <property type="project" value="InterPro"/>
</dbReference>
<feature type="chain" id="PRO_5043718331" description="Peptidase M14 domain-containing protein" evidence="15">
    <location>
        <begin position="19"/>
        <end position="356"/>
    </location>
</feature>
<evidence type="ECO:0000256" key="8">
    <source>
        <dbReference type="ARBA" id="ARBA00022801"/>
    </source>
</evidence>
<dbReference type="FunFam" id="3.40.630.10:FF:000084">
    <property type="entry name" value="Carboxypeptidase B2"/>
    <property type="match status" value="1"/>
</dbReference>
<dbReference type="PROSITE" id="PS52035">
    <property type="entry name" value="PEPTIDASE_M14"/>
    <property type="match status" value="1"/>
</dbReference>
<dbReference type="GO" id="GO:0006508">
    <property type="term" value="P:proteolysis"/>
    <property type="evidence" value="ECO:0007669"/>
    <property type="project" value="UniProtKB-KW"/>
</dbReference>
<evidence type="ECO:0000256" key="5">
    <source>
        <dbReference type="ARBA" id="ARBA00022670"/>
    </source>
</evidence>
<dbReference type="GO" id="GO:0004181">
    <property type="term" value="F:metallocarboxypeptidase activity"/>
    <property type="evidence" value="ECO:0007669"/>
    <property type="project" value="InterPro"/>
</dbReference>
<keyword evidence="12" id="KW-0865">Zymogen</keyword>
<evidence type="ECO:0000313" key="18">
    <source>
        <dbReference type="Proteomes" id="UP001497472"/>
    </source>
</evidence>
<evidence type="ECO:0000256" key="15">
    <source>
        <dbReference type="SAM" id="SignalP"/>
    </source>
</evidence>
<dbReference type="InterPro" id="IPR000834">
    <property type="entry name" value="Peptidase_M14"/>
</dbReference>
<proteinExistence type="inferred from homology"/>
<accession>A0AAV1JPI8</accession>
<dbReference type="AlphaFoldDB" id="A0AAV1JPI8"/>
<evidence type="ECO:0000256" key="2">
    <source>
        <dbReference type="ARBA" id="ARBA00003091"/>
    </source>
</evidence>
<evidence type="ECO:0000256" key="13">
    <source>
        <dbReference type="ARBA" id="ARBA00023157"/>
    </source>
</evidence>
<dbReference type="InterPro" id="IPR036990">
    <property type="entry name" value="M14A-like_propep"/>
</dbReference>
<keyword evidence="4" id="KW-0121">Carboxypeptidase</keyword>
<sequence>MNIHFLAWFLILIGFSKSKRYDNYSLYNLVATERFQIKFLQNLETQKYMDVMFWRRPFKLYTDIQVLVNPMDLGLFKERLVHFGMNSRVLSENIQQQFDQQLIRQYLRLKVDSYSWDSYHTLEDIYQWMADVAVKYPKIVKLKDIGKTGEGREILALSIKSPSSRAKVIVEAALHGNEWVAVEFVTYLANQLIRAEKSQDSKLKRVARKFHWLLIPVANPDGYAYSMKDDRLWRNNRHVSNNITLGVDLNRNFDYSFCTQGGSKVPSKEYYCGPKEFSEPESRAIAGFVSLHRKDLNFYFSFHAYGQKILIPYSDSVKHIENFGEMENYGKQAILKMYKLNGVKYSIGTIYDTLGE</sequence>
<dbReference type="Pfam" id="PF02244">
    <property type="entry name" value="Propep_M14"/>
    <property type="match status" value="1"/>
</dbReference>
<dbReference type="GO" id="GO:0005615">
    <property type="term" value="C:extracellular space"/>
    <property type="evidence" value="ECO:0007669"/>
    <property type="project" value="TreeGrafter"/>
</dbReference>
<dbReference type="PRINTS" id="PR00765">
    <property type="entry name" value="CRBOXYPTASEA"/>
</dbReference>
<dbReference type="SMART" id="SM00631">
    <property type="entry name" value="Zn_pept"/>
    <property type="match status" value="1"/>
</dbReference>
<comment type="cofactor">
    <cofactor evidence="1">
        <name>Zn(2+)</name>
        <dbReference type="ChEBI" id="CHEBI:29105"/>
    </cofactor>
</comment>
<keyword evidence="13" id="KW-1015">Disulfide bond</keyword>
<dbReference type="SUPFAM" id="SSF53187">
    <property type="entry name" value="Zn-dependent exopeptidases"/>
    <property type="match status" value="1"/>
</dbReference>
<comment type="similarity">
    <text evidence="3 14">Belongs to the peptidase M14 family.</text>
</comment>
<dbReference type="InterPro" id="IPR003146">
    <property type="entry name" value="M14A_act_pep"/>
</dbReference>
<dbReference type="SUPFAM" id="SSF54897">
    <property type="entry name" value="Protease propeptides/inhibitors"/>
    <property type="match status" value="1"/>
</dbReference>
<dbReference type="Pfam" id="PF00246">
    <property type="entry name" value="Peptidase_M14"/>
    <property type="match status" value="1"/>
</dbReference>
<keyword evidence="7 15" id="KW-0732">Signal</keyword>
<evidence type="ECO:0000256" key="12">
    <source>
        <dbReference type="ARBA" id="ARBA00023145"/>
    </source>
</evidence>
<protein>
    <recommendedName>
        <fullName evidence="16">Peptidase M14 domain-containing protein</fullName>
    </recommendedName>
</protein>
<reference evidence="17 18" key="1">
    <citation type="submission" date="2023-11" db="EMBL/GenBank/DDBJ databases">
        <authorList>
            <person name="Okamura Y."/>
        </authorList>
    </citation>
    <scope>NUCLEOTIDE SEQUENCE [LARGE SCALE GENOMIC DNA]</scope>
</reference>
<gene>
    <name evidence="17" type="ORF">LNINA_LOCUS9378</name>
</gene>
<evidence type="ECO:0000256" key="14">
    <source>
        <dbReference type="PROSITE-ProRule" id="PRU01379"/>
    </source>
</evidence>
<dbReference type="Gene3D" id="3.30.70.340">
    <property type="entry name" value="Metallocarboxypeptidase-like"/>
    <property type="match status" value="1"/>
</dbReference>
<dbReference type="EMBL" id="CAVLEF010000040">
    <property type="protein sequence ID" value="CAK1550139.1"/>
    <property type="molecule type" value="Genomic_DNA"/>
</dbReference>
<dbReference type="Gene3D" id="3.40.630.10">
    <property type="entry name" value="Zn peptidases"/>
    <property type="match status" value="1"/>
</dbReference>
<evidence type="ECO:0000256" key="7">
    <source>
        <dbReference type="ARBA" id="ARBA00022729"/>
    </source>
</evidence>
<dbReference type="PANTHER" id="PTHR11705:SF143">
    <property type="entry name" value="SLL0236 PROTEIN"/>
    <property type="match status" value="1"/>
</dbReference>
<name>A0AAV1JPI8_9NEOP</name>
<keyword evidence="18" id="KW-1185">Reference proteome</keyword>
<evidence type="ECO:0000256" key="11">
    <source>
        <dbReference type="ARBA" id="ARBA00023049"/>
    </source>
</evidence>
<keyword evidence="8" id="KW-0378">Hydrolase</keyword>
<comment type="function">
    <text evidence="2">Extracellular metalloprotease that contributes to pathogenicity.</text>
</comment>
<keyword evidence="9" id="KW-0862">Zinc</keyword>
<keyword evidence="11" id="KW-0482">Metalloprotease</keyword>
<evidence type="ECO:0000256" key="1">
    <source>
        <dbReference type="ARBA" id="ARBA00001947"/>
    </source>
</evidence>
<feature type="signal peptide" evidence="15">
    <location>
        <begin position="1"/>
        <end position="18"/>
    </location>
</feature>
<evidence type="ECO:0000256" key="3">
    <source>
        <dbReference type="ARBA" id="ARBA00005988"/>
    </source>
</evidence>
<organism evidence="17 18">
    <name type="scientific">Leptosia nina</name>
    <dbReference type="NCBI Taxonomy" id="320188"/>
    <lineage>
        <taxon>Eukaryota</taxon>
        <taxon>Metazoa</taxon>
        <taxon>Ecdysozoa</taxon>
        <taxon>Arthropoda</taxon>
        <taxon>Hexapoda</taxon>
        <taxon>Insecta</taxon>
        <taxon>Pterygota</taxon>
        <taxon>Neoptera</taxon>
        <taxon>Endopterygota</taxon>
        <taxon>Lepidoptera</taxon>
        <taxon>Glossata</taxon>
        <taxon>Ditrysia</taxon>
        <taxon>Papilionoidea</taxon>
        <taxon>Pieridae</taxon>
        <taxon>Pierinae</taxon>
        <taxon>Leptosia</taxon>
    </lineage>
</organism>
<evidence type="ECO:0000256" key="10">
    <source>
        <dbReference type="ARBA" id="ARBA00023026"/>
    </source>
</evidence>
<evidence type="ECO:0000259" key="16">
    <source>
        <dbReference type="PROSITE" id="PS52035"/>
    </source>
</evidence>
<comment type="caution">
    <text evidence="14">Lacks conserved residue(s) required for the propagation of feature annotation.</text>
</comment>